<dbReference type="Gene3D" id="3.40.50.300">
    <property type="entry name" value="P-loop containing nucleotide triphosphate hydrolases"/>
    <property type="match status" value="1"/>
</dbReference>
<evidence type="ECO:0000313" key="1">
    <source>
        <dbReference type="EMBL" id="RGD75980.1"/>
    </source>
</evidence>
<dbReference type="AlphaFoldDB" id="A0A3E3E350"/>
<dbReference type="EMBL" id="QUSL01000088">
    <property type="protein sequence ID" value="RGD75980.1"/>
    <property type="molecule type" value="Genomic_DNA"/>
</dbReference>
<feature type="non-terminal residue" evidence="1">
    <location>
        <position position="1"/>
    </location>
</feature>
<name>A0A3E3E350_9FIRM</name>
<comment type="caution">
    <text evidence="1">The sequence shown here is derived from an EMBL/GenBank/DDBJ whole genome shotgun (WGS) entry which is preliminary data.</text>
</comment>
<dbReference type="Proteomes" id="UP000261032">
    <property type="component" value="Unassembled WGS sequence"/>
</dbReference>
<dbReference type="SUPFAM" id="SSF52540">
    <property type="entry name" value="P-loop containing nucleoside triphosphate hydrolases"/>
    <property type="match status" value="1"/>
</dbReference>
<sequence>KKYESVLNKENCISMIKAFNDEMINRFTYLQEIKEDNIYDKNIYQPKFLMIDEYTSFIESLDKKTKAEILNLLGNIARLGRAVGMILILLMQRPDTTFLSGEIRNNFLLRVVLGPNGNEIYRMMFDTADNFENNMKIGQGYARVGGRQYIISVPYVKSIKI</sequence>
<gene>
    <name evidence="1" type="ORF">DXB93_19285</name>
</gene>
<dbReference type="InterPro" id="IPR027417">
    <property type="entry name" value="P-loop_NTPase"/>
</dbReference>
<protein>
    <recommendedName>
        <fullName evidence="3">Cell division protein FtsK</fullName>
    </recommendedName>
</protein>
<proteinExistence type="predicted"/>
<reference evidence="1 2" key="1">
    <citation type="submission" date="2018-08" db="EMBL/GenBank/DDBJ databases">
        <title>A genome reference for cultivated species of the human gut microbiota.</title>
        <authorList>
            <person name="Zou Y."/>
            <person name="Xue W."/>
            <person name="Luo G."/>
        </authorList>
    </citation>
    <scope>NUCLEOTIDE SEQUENCE [LARGE SCALE GENOMIC DNA]</scope>
    <source>
        <strain evidence="1 2">OM06-4</strain>
    </source>
</reference>
<organism evidence="1 2">
    <name type="scientific">Thomasclavelia ramosa</name>
    <dbReference type="NCBI Taxonomy" id="1547"/>
    <lineage>
        <taxon>Bacteria</taxon>
        <taxon>Bacillati</taxon>
        <taxon>Bacillota</taxon>
        <taxon>Erysipelotrichia</taxon>
        <taxon>Erysipelotrichales</taxon>
        <taxon>Coprobacillaceae</taxon>
        <taxon>Thomasclavelia</taxon>
    </lineage>
</organism>
<evidence type="ECO:0008006" key="3">
    <source>
        <dbReference type="Google" id="ProtNLM"/>
    </source>
</evidence>
<accession>A0A3E3E350</accession>
<evidence type="ECO:0000313" key="2">
    <source>
        <dbReference type="Proteomes" id="UP000261032"/>
    </source>
</evidence>